<protein>
    <submittedName>
        <fullName evidence="4">Cupin domain-containing protein</fullName>
    </submittedName>
</protein>
<dbReference type="Pfam" id="PF13560">
    <property type="entry name" value="HTH_31"/>
    <property type="match status" value="1"/>
</dbReference>
<keyword evidence="1" id="KW-0238">DNA-binding</keyword>
<sequence length="201" mass="21517">MNERHQTESQTTTRDTRAAVGDKLRHARRKQNLTLKAVADRVGCSESMLSKIERGRVAPGLDLLARLAESLNASVAALFSEAENMGVVVYQNGERPTIEVGGGQDDVEPTVLQRLVPLAKGRLLNGNVHVVPPGGGSSGALIHQGEEVGFVVDGFIELTVDGKVSLLGAGASFYFSSTLPHSYRNIGTDVARIVWINSPPY</sequence>
<dbReference type="PANTHER" id="PTHR46797">
    <property type="entry name" value="HTH-TYPE TRANSCRIPTIONAL REGULATOR"/>
    <property type="match status" value="1"/>
</dbReference>
<evidence type="ECO:0000313" key="5">
    <source>
        <dbReference type="Proteomes" id="UP001255416"/>
    </source>
</evidence>
<accession>A0ABU3VDZ6</accession>
<evidence type="ECO:0000259" key="3">
    <source>
        <dbReference type="PROSITE" id="PS50943"/>
    </source>
</evidence>
<dbReference type="InterPro" id="IPR013096">
    <property type="entry name" value="Cupin_2"/>
</dbReference>
<proteinExistence type="predicted"/>
<dbReference type="Gene3D" id="1.10.260.40">
    <property type="entry name" value="lambda repressor-like DNA-binding domains"/>
    <property type="match status" value="1"/>
</dbReference>
<dbReference type="PROSITE" id="PS50943">
    <property type="entry name" value="HTH_CROC1"/>
    <property type="match status" value="1"/>
</dbReference>
<evidence type="ECO:0000256" key="1">
    <source>
        <dbReference type="ARBA" id="ARBA00023125"/>
    </source>
</evidence>
<feature type="region of interest" description="Disordered" evidence="2">
    <location>
        <begin position="1"/>
        <end position="23"/>
    </location>
</feature>
<reference evidence="5" key="1">
    <citation type="submission" date="2023-05" db="EMBL/GenBank/DDBJ databases">
        <title>Sedimentitalea sp. nov. JM2-8.</title>
        <authorList>
            <person name="Huang J."/>
        </authorList>
    </citation>
    <scope>NUCLEOTIDE SEQUENCE [LARGE SCALE GENOMIC DNA]</scope>
    <source>
        <strain evidence="5">KHS03</strain>
    </source>
</reference>
<dbReference type="InterPro" id="IPR011051">
    <property type="entry name" value="RmlC_Cupin_sf"/>
</dbReference>
<dbReference type="SUPFAM" id="SSF51182">
    <property type="entry name" value="RmlC-like cupins"/>
    <property type="match status" value="1"/>
</dbReference>
<feature type="domain" description="HTH cro/C1-type" evidence="3">
    <location>
        <begin position="24"/>
        <end position="78"/>
    </location>
</feature>
<dbReference type="CDD" id="cd00093">
    <property type="entry name" value="HTH_XRE"/>
    <property type="match status" value="1"/>
</dbReference>
<keyword evidence="5" id="KW-1185">Reference proteome</keyword>
<dbReference type="PANTHER" id="PTHR46797:SF1">
    <property type="entry name" value="METHYLPHOSPHONATE SYNTHASE"/>
    <property type="match status" value="1"/>
</dbReference>
<evidence type="ECO:0000256" key="2">
    <source>
        <dbReference type="SAM" id="MobiDB-lite"/>
    </source>
</evidence>
<dbReference type="EMBL" id="JASMWN010000007">
    <property type="protein sequence ID" value="MDU9004400.1"/>
    <property type="molecule type" value="Genomic_DNA"/>
</dbReference>
<name>A0ABU3VDZ6_9RHOB</name>
<dbReference type="InterPro" id="IPR014710">
    <property type="entry name" value="RmlC-like_jellyroll"/>
</dbReference>
<evidence type="ECO:0000313" key="4">
    <source>
        <dbReference type="EMBL" id="MDU9004400.1"/>
    </source>
</evidence>
<dbReference type="Gene3D" id="2.60.120.10">
    <property type="entry name" value="Jelly Rolls"/>
    <property type="match status" value="1"/>
</dbReference>
<dbReference type="InterPro" id="IPR010982">
    <property type="entry name" value="Lambda_DNA-bd_dom_sf"/>
</dbReference>
<comment type="caution">
    <text evidence="4">The sequence shown here is derived from an EMBL/GenBank/DDBJ whole genome shotgun (WGS) entry which is preliminary data.</text>
</comment>
<dbReference type="SMART" id="SM00530">
    <property type="entry name" value="HTH_XRE"/>
    <property type="match status" value="1"/>
</dbReference>
<dbReference type="Proteomes" id="UP001255416">
    <property type="component" value="Unassembled WGS sequence"/>
</dbReference>
<dbReference type="InterPro" id="IPR001387">
    <property type="entry name" value="Cro/C1-type_HTH"/>
</dbReference>
<dbReference type="SUPFAM" id="SSF47413">
    <property type="entry name" value="lambda repressor-like DNA-binding domains"/>
    <property type="match status" value="1"/>
</dbReference>
<feature type="compositionally biased region" description="Basic and acidic residues" evidence="2">
    <location>
        <begin position="14"/>
        <end position="23"/>
    </location>
</feature>
<dbReference type="RefSeq" id="WP_316776089.1">
    <property type="nucleotide sequence ID" value="NZ_JASMWN010000007.1"/>
</dbReference>
<gene>
    <name evidence="4" type="ORF">QO231_11115</name>
</gene>
<dbReference type="InterPro" id="IPR050807">
    <property type="entry name" value="TransReg_Diox_bact_type"/>
</dbReference>
<dbReference type="CDD" id="cd02209">
    <property type="entry name" value="cupin_XRE_C"/>
    <property type="match status" value="1"/>
</dbReference>
<organism evidence="4 5">
    <name type="scientific">Sedimentitalea todarodis</name>
    <dbReference type="NCBI Taxonomy" id="1631240"/>
    <lineage>
        <taxon>Bacteria</taxon>
        <taxon>Pseudomonadati</taxon>
        <taxon>Pseudomonadota</taxon>
        <taxon>Alphaproteobacteria</taxon>
        <taxon>Rhodobacterales</taxon>
        <taxon>Paracoccaceae</taxon>
        <taxon>Sedimentitalea</taxon>
    </lineage>
</organism>
<dbReference type="Pfam" id="PF07883">
    <property type="entry name" value="Cupin_2"/>
    <property type="match status" value="1"/>
</dbReference>